<evidence type="ECO:0000256" key="3">
    <source>
        <dbReference type="ARBA" id="ARBA00006453"/>
    </source>
</evidence>
<feature type="region of interest" description="Disordered" evidence="10">
    <location>
        <begin position="697"/>
        <end position="716"/>
    </location>
</feature>
<keyword evidence="12" id="KW-1185">Reference proteome</keyword>
<feature type="region of interest" description="Disordered" evidence="10">
    <location>
        <begin position="197"/>
        <end position="216"/>
    </location>
</feature>
<feature type="region of interest" description="Disordered" evidence="10">
    <location>
        <begin position="157"/>
        <end position="183"/>
    </location>
</feature>
<feature type="compositionally biased region" description="Basic and acidic residues" evidence="10">
    <location>
        <begin position="275"/>
        <end position="296"/>
    </location>
</feature>
<evidence type="ECO:0000256" key="6">
    <source>
        <dbReference type="ARBA" id="ARBA00023069"/>
    </source>
</evidence>
<dbReference type="InterPro" id="IPR032675">
    <property type="entry name" value="LRR_dom_sf"/>
</dbReference>
<evidence type="ECO:0000256" key="9">
    <source>
        <dbReference type="SAM" id="Coils"/>
    </source>
</evidence>
<dbReference type="Gene3D" id="3.80.10.10">
    <property type="entry name" value="Ribonuclease Inhibitor"/>
    <property type="match status" value="1"/>
</dbReference>
<dbReference type="InterPro" id="IPR001611">
    <property type="entry name" value="Leu-rich_rpt"/>
</dbReference>
<reference evidence="11 12" key="1">
    <citation type="submission" date="2023-09" db="EMBL/GenBank/DDBJ databases">
        <title>Nesidiocoris tenuis whole genome shotgun sequence.</title>
        <authorList>
            <person name="Shibata T."/>
            <person name="Shimoda M."/>
            <person name="Kobayashi T."/>
            <person name="Uehara T."/>
        </authorList>
    </citation>
    <scope>NUCLEOTIDE SEQUENCE [LARGE SCALE GENOMIC DNA]</scope>
    <source>
        <strain evidence="11 12">Japan</strain>
    </source>
</reference>
<organism evidence="11 12">
    <name type="scientific">Nesidiocoris tenuis</name>
    <dbReference type="NCBI Taxonomy" id="355587"/>
    <lineage>
        <taxon>Eukaryota</taxon>
        <taxon>Metazoa</taxon>
        <taxon>Ecdysozoa</taxon>
        <taxon>Arthropoda</taxon>
        <taxon>Hexapoda</taxon>
        <taxon>Insecta</taxon>
        <taxon>Pterygota</taxon>
        <taxon>Neoptera</taxon>
        <taxon>Paraneoptera</taxon>
        <taxon>Hemiptera</taxon>
        <taxon>Heteroptera</taxon>
        <taxon>Panheteroptera</taxon>
        <taxon>Cimicomorpha</taxon>
        <taxon>Miridae</taxon>
        <taxon>Dicyphina</taxon>
        <taxon>Nesidiocoris</taxon>
    </lineage>
</organism>
<evidence type="ECO:0000256" key="1">
    <source>
        <dbReference type="ARBA" id="ARBA00003843"/>
    </source>
</evidence>
<dbReference type="SUPFAM" id="SSF52058">
    <property type="entry name" value="L domain-like"/>
    <property type="match status" value="1"/>
</dbReference>
<feature type="compositionally biased region" description="Basic and acidic residues" evidence="10">
    <location>
        <begin position="667"/>
        <end position="677"/>
    </location>
</feature>
<feature type="region of interest" description="Disordered" evidence="10">
    <location>
        <begin position="569"/>
        <end position="590"/>
    </location>
</feature>
<keyword evidence="9" id="KW-0175">Coiled coil</keyword>
<dbReference type="Proteomes" id="UP001307889">
    <property type="component" value="Chromosome 3"/>
</dbReference>
<dbReference type="InterPro" id="IPR050576">
    <property type="entry name" value="Cilia_flagella_integrity"/>
</dbReference>
<comment type="subcellular location">
    <subcellularLocation>
        <location evidence="2">Cell projection</location>
        <location evidence="2">Cilium</location>
    </subcellularLocation>
</comment>
<evidence type="ECO:0000256" key="10">
    <source>
        <dbReference type="SAM" id="MobiDB-lite"/>
    </source>
</evidence>
<feature type="compositionally biased region" description="Basic and acidic residues" evidence="10">
    <location>
        <begin position="342"/>
        <end position="353"/>
    </location>
</feature>
<keyword evidence="4" id="KW-0433">Leucine-rich repeat</keyword>
<dbReference type="PROSITE" id="PS51450">
    <property type="entry name" value="LRR"/>
    <property type="match status" value="2"/>
</dbReference>
<evidence type="ECO:0000256" key="2">
    <source>
        <dbReference type="ARBA" id="ARBA00004138"/>
    </source>
</evidence>
<evidence type="ECO:0000256" key="5">
    <source>
        <dbReference type="ARBA" id="ARBA00022737"/>
    </source>
</evidence>
<accession>A0ABN7AIM2</accession>
<comment type="similarity">
    <text evidence="3">Belongs to the DNAAF1 family.</text>
</comment>
<protein>
    <recommendedName>
        <fullName evidence="8">Dynein axonemal assembly factor 1 homolog</fullName>
    </recommendedName>
</protein>
<feature type="region of interest" description="Disordered" evidence="10">
    <location>
        <begin position="656"/>
        <end position="681"/>
    </location>
</feature>
<evidence type="ECO:0000313" key="11">
    <source>
        <dbReference type="EMBL" id="BES92113.1"/>
    </source>
</evidence>
<proteinExistence type="inferred from homology"/>
<feature type="compositionally biased region" description="Basic and acidic residues" evidence="10">
    <location>
        <begin position="199"/>
        <end position="211"/>
    </location>
</feature>
<dbReference type="Pfam" id="PF14580">
    <property type="entry name" value="LRR_9"/>
    <property type="match status" value="1"/>
</dbReference>
<feature type="compositionally biased region" description="Acidic residues" evidence="10">
    <location>
        <begin position="374"/>
        <end position="385"/>
    </location>
</feature>
<evidence type="ECO:0000256" key="8">
    <source>
        <dbReference type="ARBA" id="ARBA00024433"/>
    </source>
</evidence>
<gene>
    <name evidence="11" type="ORF">NTJ_04922</name>
</gene>
<evidence type="ECO:0000256" key="4">
    <source>
        <dbReference type="ARBA" id="ARBA00022614"/>
    </source>
</evidence>
<evidence type="ECO:0000256" key="7">
    <source>
        <dbReference type="ARBA" id="ARBA00023273"/>
    </source>
</evidence>
<evidence type="ECO:0000313" key="12">
    <source>
        <dbReference type="Proteomes" id="UP001307889"/>
    </source>
</evidence>
<keyword evidence="7" id="KW-0966">Cell projection</keyword>
<keyword evidence="6" id="KW-0969">Cilium</keyword>
<dbReference type="EMBL" id="AP028911">
    <property type="protein sequence ID" value="BES92113.1"/>
    <property type="molecule type" value="Genomic_DNA"/>
</dbReference>
<dbReference type="PANTHER" id="PTHR45973:SF9">
    <property type="entry name" value="LEUCINE-RICH REPEAT-CONTAINING PROTEIN 46"/>
    <property type="match status" value="1"/>
</dbReference>
<feature type="coiled-coil region" evidence="9">
    <location>
        <begin position="219"/>
        <end position="246"/>
    </location>
</feature>
<sequence length="798" mass="89010">MPELDTINLCHNFIPKIENLDCLSSLTSLHMTHNHLTTSEDIEHLKQCHCLSTVDLSHNRLDDPAIVGVFSSMPNLRVLVLTGNPVRNKVKYYRKTMIVECKTLTYLDERPIFDVDREAIEAWASGGNDAEEAVRQAHRDKEMKRIRDSVYALINMRNRARNSHSQDDASSYSSDEGPEYNSEQKQLFEVFDREIDEEEGKKDGDSIKESELAVVGGDAREHPRLIAELEDQAEQLDKEAKGAGNIVRLGIRQMGAGEAQDAYQDTVLNILDGQGHAKDDEHSGPEEHGVSGKADNDDIGGSQVIEGTKENSNGKSEDVVDSSESTHSTSDHDEQRYSSAEEILKRGIDKNEPPPKSFTAQTKSSNDVKRAEPDCEVTIESDGDTYEFRDSDVESTASESTSDEENNRFVDCTSSICIEAEADIKILDMNKECQHPENLMEEVKDVDDENYDVEIKQECPNHPEKIFEDNILVKEEFDEIVKLLDEPEMSFEARHQLDPDAINGTKSEVSTMRDGNIQIENEYRGPLIESFLRKVSQMINDPGVEMGADSGLTIADEPLITPVGIEENQPNKSTIVDGNESETADKHTSPAKTNRTLLVEEIQRENQDFCNGRGEIDDDSDAVSNIFGGKNSIKLGAQHLDSFTIAGLIGKNSQVPADASDSDSEEEICKLEQEKPSRPLIVEMELMPDEVQGVLCPGFDPSKVPQQTDPMSGCDSATKFIRPEALAIDQQCQPSAMQLDSSPTENEINTKQMEQVRITLDKDYEAVWTTEDEHFVVERYNPSPSQDLKSAIEENCSK</sequence>
<name>A0ABN7AIM2_9HEMI</name>
<comment type="function">
    <text evidence="1">Cilium-specific protein required for cilia structures.</text>
</comment>
<dbReference type="PANTHER" id="PTHR45973">
    <property type="entry name" value="PROTEIN PHOSPHATASE 1 REGULATORY SUBUNIT SDS22-RELATED"/>
    <property type="match status" value="1"/>
</dbReference>
<feature type="region of interest" description="Disordered" evidence="10">
    <location>
        <begin position="274"/>
        <end position="406"/>
    </location>
</feature>
<keyword evidence="5" id="KW-0677">Repeat</keyword>